<name>A0A645AMF8_9ZZZZ</name>
<keyword evidence="2" id="KW-0238">DNA-binding</keyword>
<dbReference type="SUPFAM" id="SSF46689">
    <property type="entry name" value="Homeodomain-like"/>
    <property type="match status" value="1"/>
</dbReference>
<gene>
    <name evidence="5" type="ORF">SDC9_100698</name>
</gene>
<dbReference type="EMBL" id="VSSQ01014565">
    <property type="protein sequence ID" value="MPM53928.1"/>
    <property type="molecule type" value="Genomic_DNA"/>
</dbReference>
<dbReference type="GO" id="GO:0003700">
    <property type="term" value="F:DNA-binding transcription factor activity"/>
    <property type="evidence" value="ECO:0007669"/>
    <property type="project" value="TreeGrafter"/>
</dbReference>
<evidence type="ECO:0000256" key="1">
    <source>
        <dbReference type="ARBA" id="ARBA00023015"/>
    </source>
</evidence>
<dbReference type="PANTHER" id="PTHR30055">
    <property type="entry name" value="HTH-TYPE TRANSCRIPTIONAL REGULATOR RUTR"/>
    <property type="match status" value="1"/>
</dbReference>
<evidence type="ECO:0000256" key="3">
    <source>
        <dbReference type="ARBA" id="ARBA00023163"/>
    </source>
</evidence>
<evidence type="ECO:0000259" key="4">
    <source>
        <dbReference type="PROSITE" id="PS50977"/>
    </source>
</evidence>
<dbReference type="GO" id="GO:0000976">
    <property type="term" value="F:transcription cis-regulatory region binding"/>
    <property type="evidence" value="ECO:0007669"/>
    <property type="project" value="TreeGrafter"/>
</dbReference>
<dbReference type="InterPro" id="IPR036271">
    <property type="entry name" value="Tet_transcr_reg_TetR-rel_C_sf"/>
</dbReference>
<dbReference type="AlphaFoldDB" id="A0A645AMF8"/>
<dbReference type="Pfam" id="PF00440">
    <property type="entry name" value="TetR_N"/>
    <property type="match status" value="1"/>
</dbReference>
<accession>A0A645AMF8</accession>
<dbReference type="InterPro" id="IPR050109">
    <property type="entry name" value="HTH-type_TetR-like_transc_reg"/>
</dbReference>
<protein>
    <recommendedName>
        <fullName evidence="4">HTH tetR-type domain-containing protein</fullName>
    </recommendedName>
</protein>
<sequence length="210" mass="24102">MRRTKVEALETKARILESALDIFSVKNFASTSLLEIAQNAGLSKGALYWHFKNKNDLLIQLVKSTCREDGEAFLGLFEERDCGDALRGYYKRALARLFEDARYKKIHGMMLRRRYEWPEEVQTQVRQLVSDSMERDRQMAERLIARGQREGKIRKDVSAGKVALLISSIFHGLYAIQLCGKLPGEFPEYTDILFDAFDRELSACGGRRAL</sequence>
<keyword evidence="3" id="KW-0804">Transcription</keyword>
<feature type="domain" description="HTH tetR-type" evidence="4">
    <location>
        <begin position="9"/>
        <end position="69"/>
    </location>
</feature>
<dbReference type="SUPFAM" id="SSF48498">
    <property type="entry name" value="Tetracyclin repressor-like, C-terminal domain"/>
    <property type="match status" value="1"/>
</dbReference>
<proteinExistence type="predicted"/>
<reference evidence="5" key="1">
    <citation type="submission" date="2019-08" db="EMBL/GenBank/DDBJ databases">
        <authorList>
            <person name="Kucharzyk K."/>
            <person name="Murdoch R.W."/>
            <person name="Higgins S."/>
            <person name="Loffler F."/>
        </authorList>
    </citation>
    <scope>NUCLEOTIDE SEQUENCE</scope>
</reference>
<dbReference type="PRINTS" id="PR00455">
    <property type="entry name" value="HTHTETR"/>
</dbReference>
<comment type="caution">
    <text evidence="5">The sequence shown here is derived from an EMBL/GenBank/DDBJ whole genome shotgun (WGS) entry which is preliminary data.</text>
</comment>
<dbReference type="InterPro" id="IPR009057">
    <property type="entry name" value="Homeodomain-like_sf"/>
</dbReference>
<dbReference type="PROSITE" id="PS50977">
    <property type="entry name" value="HTH_TETR_2"/>
    <property type="match status" value="1"/>
</dbReference>
<dbReference type="PANTHER" id="PTHR30055:SF240">
    <property type="entry name" value="HTH-TYPE TRANSCRIPTIONAL REGULATOR ACRR"/>
    <property type="match status" value="1"/>
</dbReference>
<dbReference type="InterPro" id="IPR001647">
    <property type="entry name" value="HTH_TetR"/>
</dbReference>
<organism evidence="5">
    <name type="scientific">bioreactor metagenome</name>
    <dbReference type="NCBI Taxonomy" id="1076179"/>
    <lineage>
        <taxon>unclassified sequences</taxon>
        <taxon>metagenomes</taxon>
        <taxon>ecological metagenomes</taxon>
    </lineage>
</organism>
<evidence type="ECO:0000256" key="2">
    <source>
        <dbReference type="ARBA" id="ARBA00023125"/>
    </source>
</evidence>
<dbReference type="Gene3D" id="1.10.357.10">
    <property type="entry name" value="Tetracycline Repressor, domain 2"/>
    <property type="match status" value="1"/>
</dbReference>
<keyword evidence="1" id="KW-0805">Transcription regulation</keyword>
<evidence type="ECO:0000313" key="5">
    <source>
        <dbReference type="EMBL" id="MPM53928.1"/>
    </source>
</evidence>